<dbReference type="EMBL" id="BLRZ01000027">
    <property type="protein sequence ID" value="GFP29851.1"/>
    <property type="molecule type" value="Genomic_DNA"/>
</dbReference>
<gene>
    <name evidence="5" type="ORF">HKBW3S09_00907</name>
    <name evidence="6" type="ORF">HKBW3S34_00771</name>
    <name evidence="7" type="ORF">HKBW3S44_01054</name>
</gene>
<dbReference type="GO" id="GO:0006508">
    <property type="term" value="P:proteolysis"/>
    <property type="evidence" value="ECO:0007669"/>
    <property type="project" value="UniProtKB-KW"/>
</dbReference>
<comment type="caution">
    <text evidence="7">The sequence shown here is derived from an EMBL/GenBank/DDBJ whole genome shotgun (WGS) entry which is preliminary data.</text>
</comment>
<evidence type="ECO:0000313" key="8">
    <source>
        <dbReference type="Proteomes" id="UP000561271"/>
    </source>
</evidence>
<dbReference type="PANTHER" id="PTHR11638:SF18">
    <property type="entry name" value="HEAT SHOCK PROTEIN 104"/>
    <property type="match status" value="1"/>
</dbReference>
<reference evidence="8 9" key="1">
    <citation type="journal article" date="2020" name="Front. Microbiol.">
        <title>Single-cell genomics of novel Actinobacteria with the Wood-Ljungdahl pathway discovered in a serpentinizing system.</title>
        <authorList>
            <person name="Merino N."/>
            <person name="Kawai M."/>
            <person name="Boyd E.S."/>
            <person name="Colman D.R."/>
            <person name="McGlynn S.E."/>
            <person name="Nealson K.H."/>
            <person name="Kurokawa K."/>
            <person name="Hongoh Y."/>
        </authorList>
    </citation>
    <scope>NUCLEOTIDE SEQUENCE [LARGE SCALE GENOMIC DNA]</scope>
    <source>
        <strain evidence="5 9">S09_30</strain>
        <strain evidence="6 10">S34</strain>
        <strain evidence="7 8">S44</strain>
    </source>
</reference>
<dbReference type="Gene3D" id="3.40.50.300">
    <property type="entry name" value="P-loop containing nucleotide triphosphate hydrolases"/>
    <property type="match status" value="1"/>
</dbReference>
<name>A0A6V8PZV0_9ACTN</name>
<keyword evidence="2 7" id="KW-0067">ATP-binding</keyword>
<dbReference type="InterPro" id="IPR027417">
    <property type="entry name" value="P-loop_NTPase"/>
</dbReference>
<keyword evidence="1" id="KW-0547">Nucleotide-binding</keyword>
<evidence type="ECO:0000259" key="4">
    <source>
        <dbReference type="SMART" id="SM00382"/>
    </source>
</evidence>
<dbReference type="InterPro" id="IPR003593">
    <property type="entry name" value="AAA+_ATPase"/>
</dbReference>
<keyword evidence="10" id="KW-1185">Reference proteome</keyword>
<dbReference type="GO" id="GO:0005524">
    <property type="term" value="F:ATP binding"/>
    <property type="evidence" value="ECO:0007669"/>
    <property type="project" value="UniProtKB-KW"/>
</dbReference>
<dbReference type="InterPro" id="IPR019489">
    <property type="entry name" value="Clp_ATPase_C"/>
</dbReference>
<protein>
    <submittedName>
        <fullName evidence="7">ATP-dependent Clp protease ATP-binding subunit ClpB</fullName>
    </submittedName>
    <submittedName>
        <fullName evidence="5">ATP-dependent Clp protease ATP-binding subunit ClpC</fullName>
    </submittedName>
</protein>
<dbReference type="CDD" id="cd19499">
    <property type="entry name" value="RecA-like_ClpB_Hsp104-like"/>
    <property type="match status" value="1"/>
</dbReference>
<accession>A0A6V8PZV0</accession>
<dbReference type="GO" id="GO:0034605">
    <property type="term" value="P:cellular response to heat"/>
    <property type="evidence" value="ECO:0007669"/>
    <property type="project" value="TreeGrafter"/>
</dbReference>
<dbReference type="RefSeq" id="WP_176231614.1">
    <property type="nucleotide sequence ID" value="NZ_BLRZ01000027.1"/>
</dbReference>
<dbReference type="PRINTS" id="PR00300">
    <property type="entry name" value="CLPPROTEASEA"/>
</dbReference>
<dbReference type="InterPro" id="IPR001270">
    <property type="entry name" value="ClpA/B"/>
</dbReference>
<keyword evidence="3" id="KW-0143">Chaperone</keyword>
<proteinExistence type="predicted"/>
<dbReference type="GO" id="GO:0016887">
    <property type="term" value="F:ATP hydrolysis activity"/>
    <property type="evidence" value="ECO:0007669"/>
    <property type="project" value="InterPro"/>
</dbReference>
<evidence type="ECO:0000313" key="5">
    <source>
        <dbReference type="EMBL" id="GFP23440.1"/>
    </source>
</evidence>
<evidence type="ECO:0000313" key="10">
    <source>
        <dbReference type="Proteomes" id="UP000588083"/>
    </source>
</evidence>
<evidence type="ECO:0000313" key="9">
    <source>
        <dbReference type="Proteomes" id="UP000585609"/>
    </source>
</evidence>
<evidence type="ECO:0000256" key="3">
    <source>
        <dbReference type="ARBA" id="ARBA00023186"/>
    </source>
</evidence>
<dbReference type="GO" id="GO:0008233">
    <property type="term" value="F:peptidase activity"/>
    <property type="evidence" value="ECO:0007669"/>
    <property type="project" value="UniProtKB-KW"/>
</dbReference>
<dbReference type="SMART" id="SM00382">
    <property type="entry name" value="AAA"/>
    <property type="match status" value="1"/>
</dbReference>
<feature type="domain" description="AAA+ ATPase" evidence="4">
    <location>
        <begin position="357"/>
        <end position="499"/>
    </location>
</feature>
<dbReference type="Proteomes" id="UP000585609">
    <property type="component" value="Unassembled WGS sequence"/>
</dbReference>
<keyword evidence="7" id="KW-0645">Protease</keyword>
<dbReference type="PANTHER" id="PTHR11638">
    <property type="entry name" value="ATP-DEPENDENT CLP PROTEASE"/>
    <property type="match status" value="1"/>
</dbReference>
<evidence type="ECO:0000256" key="1">
    <source>
        <dbReference type="ARBA" id="ARBA00022741"/>
    </source>
</evidence>
<organism evidence="7 8">
    <name type="scientific">Candidatus Hakubella thermalkaliphila</name>
    <dbReference type="NCBI Taxonomy" id="2754717"/>
    <lineage>
        <taxon>Bacteria</taxon>
        <taxon>Bacillati</taxon>
        <taxon>Actinomycetota</taxon>
        <taxon>Actinomycetota incertae sedis</taxon>
        <taxon>Candidatus Hakubellales</taxon>
        <taxon>Candidatus Hakubellaceae</taxon>
        <taxon>Candidatus Hakubella</taxon>
    </lineage>
</organism>
<evidence type="ECO:0000313" key="6">
    <source>
        <dbReference type="EMBL" id="GFP29851.1"/>
    </source>
</evidence>
<keyword evidence="7" id="KW-0378">Hydrolase</keyword>
<dbReference type="EMBL" id="BLSC01000080">
    <property type="protein sequence ID" value="GFP37374.1"/>
    <property type="molecule type" value="Genomic_DNA"/>
</dbReference>
<dbReference type="SUPFAM" id="SSF52540">
    <property type="entry name" value="P-loop containing nucleoside triphosphate hydrolases"/>
    <property type="match status" value="1"/>
</dbReference>
<evidence type="ECO:0000256" key="2">
    <source>
        <dbReference type="ARBA" id="ARBA00022840"/>
    </source>
</evidence>
<dbReference type="InterPro" id="IPR003959">
    <property type="entry name" value="ATPase_AAA_core"/>
</dbReference>
<dbReference type="Gene3D" id="1.10.8.60">
    <property type="match status" value="1"/>
</dbReference>
<dbReference type="Proteomes" id="UP000588083">
    <property type="component" value="Unassembled WGS sequence"/>
</dbReference>
<sequence length="681" mass="78352">MNGLDILSRWMRELNRYLPIKTQFYISGNIYDQVLYPLKQNDTIYWSYLSVRDFFYRFFLERGYKIIGFYDLVDGIEFKNEEMYKDFRRLIKGKEVDTEKGQQKKTTNQGEAKSIDVQHKCVLKIDDALDNIRIVVSNTTIPTVFIIDYSSRLTSSPNQLYGEERIHFLKILKCAQDAAVVTIGSETFNNLTILLCDRLNDIPTWLYLNNPLTKHLQIDKPDDEERRKFITFALTRNDFPKFFDSTNLTQEEVKQIQEKFVDLTDGLGNYELESLRILSQREQISIRNIKNIVERYKFGVIESAWDKVNIEKLRNAKEILSDRVKGQDGAIESVLDLLKRAKAGLAGVQHSSKSSKPKGILFFAGPTGVGKTELAKALAELLFGDEKACIRFDMSEYGQEQADQKLLGAPPGYVGYEEGGQLTNKIKEKPFSVLLFDEIEKAHPSILDKFLQILEDGRMTDGKGETVYFSESIIIFTSNIGSYLDVPTGDGRTVIRKINIHPNAWHCENCNWIDVSGEKPDQCEECQNTELKYIETPYAEIKKRILSAIKDHFKFKLGRPEILNRFGNNFVVFDYIRAPIMKEIRDRILNKITEEVKEKHKINIIFSEDVKTFLFDKAIQNIEQGGRGVGNLIEEAIVNPLSRILFDEEEKLKDKTSLLVGDIVTERKGSTEIYTLKVEGL</sequence>
<dbReference type="GO" id="GO:0005737">
    <property type="term" value="C:cytoplasm"/>
    <property type="evidence" value="ECO:0007669"/>
    <property type="project" value="TreeGrafter"/>
</dbReference>
<evidence type="ECO:0000313" key="7">
    <source>
        <dbReference type="EMBL" id="GFP37374.1"/>
    </source>
</evidence>
<dbReference type="AlphaFoldDB" id="A0A6V8PZV0"/>
<dbReference type="Pfam" id="PF07724">
    <property type="entry name" value="AAA_2"/>
    <property type="match status" value="1"/>
</dbReference>
<dbReference type="Proteomes" id="UP000561271">
    <property type="component" value="Unassembled WGS sequence"/>
</dbReference>
<dbReference type="InterPro" id="IPR050130">
    <property type="entry name" value="ClpA_ClpB"/>
</dbReference>
<dbReference type="EMBL" id="BLRW01000112">
    <property type="protein sequence ID" value="GFP23440.1"/>
    <property type="molecule type" value="Genomic_DNA"/>
</dbReference>
<dbReference type="Pfam" id="PF10431">
    <property type="entry name" value="ClpB_D2-small"/>
    <property type="match status" value="1"/>
</dbReference>